<evidence type="ECO:0000256" key="3">
    <source>
        <dbReference type="ARBA" id="ARBA00012658"/>
    </source>
</evidence>
<dbReference type="EC" id="3.2.1.45" evidence="3 6"/>
<reference evidence="8 9" key="1">
    <citation type="journal article" date="2018" name="Gigascience">
        <title>Genomes of trombidid mites reveal novel predicted allergens and laterally-transferred genes associated with secondary metabolism.</title>
        <authorList>
            <person name="Dong X."/>
            <person name="Chaisiri K."/>
            <person name="Xia D."/>
            <person name="Armstrong S.D."/>
            <person name="Fang Y."/>
            <person name="Donnelly M.J."/>
            <person name="Kadowaki T."/>
            <person name="McGarry J.W."/>
            <person name="Darby A.C."/>
            <person name="Makepeace B.L."/>
        </authorList>
    </citation>
    <scope>NUCLEOTIDE SEQUENCE [LARGE SCALE GENOMIC DNA]</scope>
    <source>
        <strain evidence="8">UoL-UT</strain>
    </source>
</reference>
<dbReference type="PANTHER" id="PTHR11069">
    <property type="entry name" value="GLUCOSYLCERAMIDASE"/>
    <property type="match status" value="1"/>
</dbReference>
<evidence type="ECO:0000256" key="5">
    <source>
        <dbReference type="ARBA" id="ARBA00022801"/>
    </source>
</evidence>
<evidence type="ECO:0000256" key="2">
    <source>
        <dbReference type="ARBA" id="ARBA00005382"/>
    </source>
</evidence>
<feature type="non-terminal residue" evidence="8">
    <location>
        <position position="316"/>
    </location>
</feature>
<keyword evidence="9" id="KW-1185">Reference proteome</keyword>
<organism evidence="8 9">
    <name type="scientific">Leptotrombidium deliense</name>
    <dbReference type="NCBI Taxonomy" id="299467"/>
    <lineage>
        <taxon>Eukaryota</taxon>
        <taxon>Metazoa</taxon>
        <taxon>Ecdysozoa</taxon>
        <taxon>Arthropoda</taxon>
        <taxon>Chelicerata</taxon>
        <taxon>Arachnida</taxon>
        <taxon>Acari</taxon>
        <taxon>Acariformes</taxon>
        <taxon>Trombidiformes</taxon>
        <taxon>Prostigmata</taxon>
        <taxon>Anystina</taxon>
        <taxon>Parasitengona</taxon>
        <taxon>Trombiculoidea</taxon>
        <taxon>Trombiculidae</taxon>
        <taxon>Leptotrombidium</taxon>
    </lineage>
</organism>
<evidence type="ECO:0000313" key="9">
    <source>
        <dbReference type="Proteomes" id="UP000288716"/>
    </source>
</evidence>
<dbReference type="Pfam" id="PF02055">
    <property type="entry name" value="Glyco_hydro_30"/>
    <property type="match status" value="1"/>
</dbReference>
<keyword evidence="6" id="KW-0746">Sphingolipid metabolism</keyword>
<dbReference type="SUPFAM" id="SSF51445">
    <property type="entry name" value="(Trans)glycosidases"/>
    <property type="match status" value="1"/>
</dbReference>
<dbReference type="InterPro" id="IPR033453">
    <property type="entry name" value="Glyco_hydro_30_TIM-barrel"/>
</dbReference>
<dbReference type="GO" id="GO:0006680">
    <property type="term" value="P:glucosylceramide catabolic process"/>
    <property type="evidence" value="ECO:0007669"/>
    <property type="project" value="TreeGrafter"/>
</dbReference>
<comment type="caution">
    <text evidence="8">The sequence shown here is derived from an EMBL/GenBank/DDBJ whole genome shotgun (WGS) entry which is preliminary data.</text>
</comment>
<dbReference type="GO" id="GO:0016020">
    <property type="term" value="C:membrane"/>
    <property type="evidence" value="ECO:0007669"/>
    <property type="project" value="GOC"/>
</dbReference>
<dbReference type="OrthoDB" id="2160638at2759"/>
<evidence type="ECO:0000256" key="1">
    <source>
        <dbReference type="ARBA" id="ARBA00001013"/>
    </source>
</evidence>
<feature type="domain" description="Glycosyl hydrolase family 30 TIM-barrel" evidence="7">
    <location>
        <begin position="1"/>
        <end position="304"/>
    </location>
</feature>
<dbReference type="AlphaFoldDB" id="A0A443RY12"/>
<keyword evidence="6" id="KW-0326">Glycosidase</keyword>
<dbReference type="InterPro" id="IPR001139">
    <property type="entry name" value="Glyco_hydro_30"/>
</dbReference>
<dbReference type="EMBL" id="NCKV01019088">
    <property type="protein sequence ID" value="RWS20231.1"/>
    <property type="molecule type" value="Genomic_DNA"/>
</dbReference>
<name>A0A443RY12_9ACAR</name>
<sequence>MYTYDDVSNGTEFELKHFKLAEEDIKFRTRKISIPIIKSAISVAADKISLFGSAWGPPAWMKTNNGIKDVAELKGSVDGPYYKTWARYAVKFLESYRSHGIEMWGMTAENEPLSARTHLVWWNSLGFTAETQRDFIKLHLGPALAKSGYTSDKFHLMIFDDQLPLLPKFAEKVYADNDASKYISRAAFHWYANYLNAYALLEKVHQKFPDKFLLATEACEGSIPGFRGVRLGSWSRLVSYAMDIMEDLNNFAAGWVDWNIALELNGGPNWAENFVDAPIIVNKEQGEYCKNPMFYAMGHFSKFIKRSSRRVQFKEQ</sequence>
<dbReference type="Gene3D" id="3.20.20.80">
    <property type="entry name" value="Glycosidases"/>
    <property type="match status" value="1"/>
</dbReference>
<comment type="catalytic activity">
    <reaction evidence="1">
        <text>a beta-D-glucosyl-(1&lt;-&gt;1')-N-acylsphing-4-enine + H2O = an N-acylsphing-4-enine + D-glucose</text>
        <dbReference type="Rhea" id="RHEA:13269"/>
        <dbReference type="ChEBI" id="CHEBI:4167"/>
        <dbReference type="ChEBI" id="CHEBI:15377"/>
        <dbReference type="ChEBI" id="CHEBI:22801"/>
        <dbReference type="ChEBI" id="CHEBI:52639"/>
        <dbReference type="EC" id="3.2.1.45"/>
    </reaction>
    <physiologicalReaction direction="left-to-right" evidence="1">
        <dbReference type="Rhea" id="RHEA:13270"/>
    </physiologicalReaction>
</comment>
<dbReference type="VEuPathDB" id="VectorBase:LDEU011809"/>
<protein>
    <recommendedName>
        <fullName evidence="3 6">Glucosylceramidase</fullName>
        <ecNumber evidence="3 6">3.2.1.45</ecNumber>
    </recommendedName>
</protein>
<dbReference type="GO" id="GO:0004348">
    <property type="term" value="F:glucosylceramidase activity"/>
    <property type="evidence" value="ECO:0007669"/>
    <property type="project" value="UniProtKB-EC"/>
</dbReference>
<dbReference type="Proteomes" id="UP000288716">
    <property type="component" value="Unassembled WGS sequence"/>
</dbReference>
<proteinExistence type="inferred from homology"/>
<dbReference type="PANTHER" id="PTHR11069:SF23">
    <property type="entry name" value="LYSOSOMAL ACID GLUCOSYLCERAMIDASE"/>
    <property type="match status" value="1"/>
</dbReference>
<evidence type="ECO:0000256" key="6">
    <source>
        <dbReference type="RuleBase" id="RU361188"/>
    </source>
</evidence>
<evidence type="ECO:0000259" key="7">
    <source>
        <dbReference type="Pfam" id="PF02055"/>
    </source>
</evidence>
<dbReference type="STRING" id="299467.A0A443RY12"/>
<keyword evidence="4" id="KW-0732">Signal</keyword>
<gene>
    <name evidence="8" type="ORF">B4U80_08034</name>
</gene>
<keyword evidence="5 6" id="KW-0378">Hydrolase</keyword>
<evidence type="ECO:0000256" key="4">
    <source>
        <dbReference type="ARBA" id="ARBA00022729"/>
    </source>
</evidence>
<dbReference type="InterPro" id="IPR017853">
    <property type="entry name" value="GH"/>
</dbReference>
<keyword evidence="6" id="KW-0443">Lipid metabolism</keyword>
<evidence type="ECO:0000313" key="8">
    <source>
        <dbReference type="EMBL" id="RWS20231.1"/>
    </source>
</evidence>
<accession>A0A443RY12</accession>
<comment type="similarity">
    <text evidence="2 6">Belongs to the glycosyl hydrolase 30 family.</text>
</comment>